<keyword evidence="3" id="KW-1185">Reference proteome</keyword>
<gene>
    <name evidence="2" type="ORF">Vid5_gp98</name>
</gene>
<dbReference type="Pfam" id="PF16083">
    <property type="entry name" value="Phage_holin_3_3"/>
    <property type="match status" value="1"/>
</dbReference>
<name>A0A2P1CKS8_9CAUD</name>
<protein>
    <submittedName>
        <fullName evidence="2">Holin</fullName>
    </submittedName>
</protein>
<sequence>MLLQGRPKVSPWKECVMPPKEPEWSWITLLLFAGIGLLGGVMGHIMRSLDSGQKVTFARTAFEGLAALFFSIIIGLICMENNVSMGWSSAIIGVLSWLGARTTLRALQPIIYNRIGIKPESGDNGNDKPST</sequence>
<accession>A0A2P1CKS8</accession>
<organism evidence="2 3">
    <name type="scientific">Pantoea phage vB_PagS_Vid5</name>
    <dbReference type="NCBI Taxonomy" id="2099652"/>
    <lineage>
        <taxon>Viruses</taxon>
        <taxon>Duplodnaviria</taxon>
        <taxon>Heunggongvirae</taxon>
        <taxon>Uroviricota</taxon>
        <taxon>Caudoviricetes</taxon>
        <taxon>Vidquintavirus</taxon>
        <taxon>Vidquintavirus Vid5</taxon>
    </lineage>
</organism>
<keyword evidence="1" id="KW-0812">Transmembrane</keyword>
<feature type="transmembrane region" description="Helical" evidence="1">
    <location>
        <begin position="24"/>
        <end position="45"/>
    </location>
</feature>
<dbReference type="InterPro" id="IPR032126">
    <property type="entry name" value="LydA_holin"/>
</dbReference>
<keyword evidence="1" id="KW-1133">Transmembrane helix</keyword>
<evidence type="ECO:0000313" key="2">
    <source>
        <dbReference type="EMBL" id="AVJ51853.1"/>
    </source>
</evidence>
<dbReference type="EMBL" id="MG948468">
    <property type="protein sequence ID" value="AVJ51853.1"/>
    <property type="molecule type" value="Genomic_DNA"/>
</dbReference>
<proteinExistence type="predicted"/>
<dbReference type="OrthoDB" id="19772at10239"/>
<evidence type="ECO:0000256" key="1">
    <source>
        <dbReference type="SAM" id="Phobius"/>
    </source>
</evidence>
<feature type="transmembrane region" description="Helical" evidence="1">
    <location>
        <begin position="57"/>
        <end position="77"/>
    </location>
</feature>
<keyword evidence="1" id="KW-0472">Membrane</keyword>
<evidence type="ECO:0000313" key="3">
    <source>
        <dbReference type="Proteomes" id="UP000241629"/>
    </source>
</evidence>
<reference evidence="2 3" key="1">
    <citation type="submission" date="2018-02" db="EMBL/GenBank/DDBJ databases">
        <title>Complete genome sequence of Pantoea phage vB_PagS_Vid5.</title>
        <authorList>
            <person name="Truncaite L."/>
            <person name="Simoliunas E."/>
            <person name="Meskys R."/>
        </authorList>
    </citation>
    <scope>NUCLEOTIDE SEQUENCE [LARGE SCALE GENOMIC DNA]</scope>
</reference>
<dbReference type="Proteomes" id="UP000241629">
    <property type="component" value="Segment"/>
</dbReference>